<reference evidence="1 2" key="1">
    <citation type="submission" date="2018-05" db="EMBL/GenBank/DDBJ databases">
        <title>A metagenomic window into the 2 km-deep terrestrial subsurface aquifer revealed taxonomically and functionally diverse microbial community comprising novel uncultured bacterial lineages.</title>
        <authorList>
            <person name="Kadnikov V.V."/>
            <person name="Mardanov A.V."/>
            <person name="Beletsky A.V."/>
            <person name="Banks D."/>
            <person name="Pimenov N.V."/>
            <person name="Frank Y.A."/>
            <person name="Karnachuk O.V."/>
            <person name="Ravin N.V."/>
        </authorList>
    </citation>
    <scope>NUCLEOTIDE SEQUENCE [LARGE SCALE GENOMIC DNA]</scope>
    <source>
        <strain evidence="1">BY5</strain>
    </source>
</reference>
<dbReference type="EMBL" id="QOQW01000018">
    <property type="protein sequence ID" value="RCK78853.1"/>
    <property type="molecule type" value="Genomic_DNA"/>
</dbReference>
<dbReference type="Proteomes" id="UP000252355">
    <property type="component" value="Unassembled WGS sequence"/>
</dbReference>
<dbReference type="AlphaFoldDB" id="A0A367ZL91"/>
<evidence type="ECO:0000313" key="2">
    <source>
        <dbReference type="Proteomes" id="UP000252355"/>
    </source>
</evidence>
<comment type="caution">
    <text evidence="1">The sequence shown here is derived from an EMBL/GenBank/DDBJ whole genome shotgun (WGS) entry which is preliminary data.</text>
</comment>
<gene>
    <name evidence="1" type="ORF">OZSIB_1003</name>
</gene>
<evidence type="ECO:0000313" key="1">
    <source>
        <dbReference type="EMBL" id="RCK78853.1"/>
    </source>
</evidence>
<organism evidence="1 2">
    <name type="scientific">Candidatus Ozemobacter sibiricus</name>
    <dbReference type="NCBI Taxonomy" id="2268124"/>
    <lineage>
        <taxon>Bacteria</taxon>
        <taxon>Candidatus Ozemobacteria</taxon>
        <taxon>Candidatus Ozemobacterales</taxon>
        <taxon>Candidatus Ozemobacteraceae</taxon>
        <taxon>Candidatus Ozemobacter</taxon>
    </lineage>
</organism>
<accession>A0A367ZL91</accession>
<protein>
    <submittedName>
        <fullName evidence="1">Uncharacterized protein</fullName>
    </submittedName>
</protein>
<sequence length="165" mass="18357">MVELIIALMILSFAVAGGFRAFQVFAGKASQNLSQRLILQMEARRAIVGLYKAVQDGIEVVIPAPGQTLPYLVFRDFLNNVQIVYLEKDPELSREEGEDLYKVMIGVRDPSGQKAVKPKVLMRYVTGLNFTTHHVGGVFISCSMRGGKGRFSMVNYVRLKNMAAE</sequence>
<proteinExistence type="predicted"/>
<name>A0A367ZL91_9BACT</name>